<keyword evidence="2 3" id="KW-0040">ANK repeat</keyword>
<protein>
    <submittedName>
        <fullName evidence="4">Putative ankyrin repeat protein</fullName>
    </submittedName>
</protein>
<keyword evidence="5" id="KW-1185">Reference proteome</keyword>
<dbReference type="Gene3D" id="1.25.40.20">
    <property type="entry name" value="Ankyrin repeat-containing domain"/>
    <property type="match status" value="2"/>
</dbReference>
<evidence type="ECO:0000313" key="4">
    <source>
        <dbReference type="EMBL" id="OMH82137.1"/>
    </source>
</evidence>
<dbReference type="InterPro" id="IPR036770">
    <property type="entry name" value="Ankyrin_rpt-contain_sf"/>
</dbReference>
<keyword evidence="1" id="KW-0677">Repeat</keyword>
<sequence>MVSTSCLEEAVESGDIRIVKLLIESGVDLKLTHFEGILIAVKKKDINVLQLLLENGASVEPNIQHGIEKSSSVKNYEIAERLLMFSEDKLKVKCKTLGDKLKFGTRLKFIQTQKKKDITNVCASYFATLLHSSCNNRSKRACYDKVVEIIEYIVENDSEITFNNTEHCETNELENEKDVELLNDEHYELEKSELMDRNFKMLKLLIEHEMSVNSHDNLILRTAYKSGNIDWINYFISKGAKLKGGSDGFEDVCKSNSIEVLQHWIKNGGVVPMNPEYECINMACLLGNFDMVKLLVENRVELSDPEYNGVRIACRLGFKRTLKYLLNNNAVVGDNCRYQLERVCVVGDIGLVKMILEYYDGLGVLEMRENTNTKDGELKDVSWLDDENAECVEEYKITKTLLERGEHIKNIDLLDGVIAAVILANI</sequence>
<dbReference type="SUPFAM" id="SSF48403">
    <property type="entry name" value="Ankyrin repeat"/>
    <property type="match status" value="1"/>
</dbReference>
<evidence type="ECO:0000256" key="2">
    <source>
        <dbReference type="ARBA" id="ARBA00023043"/>
    </source>
</evidence>
<feature type="repeat" description="ANK" evidence="3">
    <location>
        <begin position="2"/>
        <end position="34"/>
    </location>
</feature>
<name>A0A1R1PMG9_ZANCU</name>
<dbReference type="AlphaFoldDB" id="A0A1R1PMG9"/>
<evidence type="ECO:0000313" key="5">
    <source>
        <dbReference type="Proteomes" id="UP000188320"/>
    </source>
</evidence>
<evidence type="ECO:0000256" key="3">
    <source>
        <dbReference type="PROSITE-ProRule" id="PRU00023"/>
    </source>
</evidence>
<dbReference type="PANTHER" id="PTHR24123">
    <property type="entry name" value="ANKYRIN REPEAT-CONTAINING"/>
    <property type="match status" value="1"/>
</dbReference>
<dbReference type="PROSITE" id="PS50088">
    <property type="entry name" value="ANK_REPEAT"/>
    <property type="match status" value="1"/>
</dbReference>
<gene>
    <name evidence="4" type="ORF">AX774_g4388</name>
</gene>
<organism evidence="4 5">
    <name type="scientific">Zancudomyces culisetae</name>
    <name type="common">Gut fungus</name>
    <name type="synonym">Smittium culisetae</name>
    <dbReference type="NCBI Taxonomy" id="1213189"/>
    <lineage>
        <taxon>Eukaryota</taxon>
        <taxon>Fungi</taxon>
        <taxon>Fungi incertae sedis</taxon>
        <taxon>Zoopagomycota</taxon>
        <taxon>Kickxellomycotina</taxon>
        <taxon>Harpellomycetes</taxon>
        <taxon>Harpellales</taxon>
        <taxon>Legeriomycetaceae</taxon>
        <taxon>Zancudomyces</taxon>
    </lineage>
</organism>
<dbReference type="InterPro" id="IPR051165">
    <property type="entry name" value="Multifunctional_ANK_Repeat"/>
</dbReference>
<dbReference type="Proteomes" id="UP000188320">
    <property type="component" value="Unassembled WGS sequence"/>
</dbReference>
<comment type="caution">
    <text evidence="4">The sequence shown here is derived from an EMBL/GenBank/DDBJ whole genome shotgun (WGS) entry which is preliminary data.</text>
</comment>
<dbReference type="EMBL" id="LSSK01000733">
    <property type="protein sequence ID" value="OMH82137.1"/>
    <property type="molecule type" value="Genomic_DNA"/>
</dbReference>
<reference evidence="5" key="1">
    <citation type="submission" date="2017-01" db="EMBL/GenBank/DDBJ databases">
        <authorList>
            <person name="Wang Y."/>
            <person name="White M."/>
            <person name="Kvist S."/>
            <person name="Moncalvo J.-M."/>
        </authorList>
    </citation>
    <scope>NUCLEOTIDE SEQUENCE [LARGE SCALE GENOMIC DNA]</scope>
    <source>
        <strain evidence="5">COL-18-3</strain>
    </source>
</reference>
<dbReference type="PANTHER" id="PTHR24123:SF141">
    <property type="entry name" value="ANKYRIN 2, ISOFORM U"/>
    <property type="match status" value="1"/>
</dbReference>
<dbReference type="SMART" id="SM00248">
    <property type="entry name" value="ANK"/>
    <property type="match status" value="7"/>
</dbReference>
<dbReference type="InterPro" id="IPR002110">
    <property type="entry name" value="Ankyrin_rpt"/>
</dbReference>
<proteinExistence type="predicted"/>
<accession>A0A1R1PMG9</accession>
<dbReference type="OrthoDB" id="194358at2759"/>
<evidence type="ECO:0000256" key="1">
    <source>
        <dbReference type="ARBA" id="ARBA00022737"/>
    </source>
</evidence>